<keyword evidence="12" id="KW-1185">Reference proteome</keyword>
<feature type="transmembrane region" description="Helical" evidence="9">
    <location>
        <begin position="339"/>
        <end position="360"/>
    </location>
</feature>
<protein>
    <submittedName>
        <fullName evidence="11">Cation:proton antiporter</fullName>
    </submittedName>
</protein>
<dbReference type="InterPro" id="IPR006153">
    <property type="entry name" value="Cation/H_exchanger_TM"/>
</dbReference>
<feature type="transmembrane region" description="Helical" evidence="9">
    <location>
        <begin position="46"/>
        <end position="64"/>
    </location>
</feature>
<dbReference type="PANTHER" id="PTHR32507">
    <property type="entry name" value="NA(+)/H(+) ANTIPORTER 1"/>
    <property type="match status" value="1"/>
</dbReference>
<feature type="transmembrane region" description="Helical" evidence="9">
    <location>
        <begin position="130"/>
        <end position="151"/>
    </location>
</feature>
<dbReference type="PANTHER" id="PTHR32507:SF0">
    <property type="entry name" value="NA(+)_H(+) ANTIPORTER 2-RELATED"/>
    <property type="match status" value="1"/>
</dbReference>
<reference evidence="11 12" key="1">
    <citation type="submission" date="2023-06" db="EMBL/GenBank/DDBJ databases">
        <title>Pelomonas sp. PFR6 16S ribosomal RNA gene Genome sequencing and assembly.</title>
        <authorList>
            <person name="Woo H."/>
        </authorList>
    </citation>
    <scope>NUCLEOTIDE SEQUENCE [LARGE SCALE GENOMIC DNA]</scope>
    <source>
        <strain evidence="11 12">PFR6</strain>
    </source>
</reference>
<feature type="transmembrane region" description="Helical" evidence="9">
    <location>
        <begin position="20"/>
        <end position="39"/>
    </location>
</feature>
<keyword evidence="5 9" id="KW-0812">Transmembrane</keyword>
<keyword evidence="7" id="KW-0406">Ion transport</keyword>
<organism evidence="11 12">
    <name type="scientific">Roseateles violae</name>
    <dbReference type="NCBI Taxonomy" id="3058042"/>
    <lineage>
        <taxon>Bacteria</taxon>
        <taxon>Pseudomonadati</taxon>
        <taxon>Pseudomonadota</taxon>
        <taxon>Betaproteobacteria</taxon>
        <taxon>Burkholderiales</taxon>
        <taxon>Sphaerotilaceae</taxon>
        <taxon>Roseateles</taxon>
    </lineage>
</organism>
<sequence length="423" mass="44416">MGQLAAFFHFDRWPPQPDLLFWFALTLLGGALLGGAVSGRLGLPRIVGYSAAGMIVAALGRGLGDGRLLGTDRLIVDLALALLLFELGSRVSLRWLRVNPALLVTSVLESLLSFWAIFAVLRWFELAPPLALAGAALLGVSAAAVIGRVVTELRSAGQVSERMIVLGALNTLYAVLLVKLVIGWLHLDRSGDWIQGLLQPVYTFGGSVLVAALLATAVGWVVRRFDLRDENSVLLLLGLLLLALTAARLLALSTLLVPLLAGVMLRNASERPCIWPRHFGTAGGVLVLMLFVIMGAAWSPASLVAGFAVAALVLIVRALTKVLVLAATAHFSGIAQRQSFALAMGLTPISVTSLVLLADLQLSHPAIAAELVAPTLAANALMALLGPVLVQGGLRLAREYHPAPAAGRREARSGPEAVGGESV</sequence>
<comment type="subcellular location">
    <subcellularLocation>
        <location evidence="1">Cell membrane</location>
        <topology evidence="1">Multi-pass membrane protein</topology>
    </subcellularLocation>
</comment>
<dbReference type="InterPro" id="IPR038770">
    <property type="entry name" value="Na+/solute_symporter_sf"/>
</dbReference>
<evidence type="ECO:0000256" key="9">
    <source>
        <dbReference type="SAM" id="Phobius"/>
    </source>
</evidence>
<dbReference type="Pfam" id="PF00999">
    <property type="entry name" value="Na_H_Exchanger"/>
    <property type="match status" value="1"/>
</dbReference>
<proteinExistence type="predicted"/>
<evidence type="ECO:0000256" key="8">
    <source>
        <dbReference type="ARBA" id="ARBA00023136"/>
    </source>
</evidence>
<keyword evidence="3" id="KW-0050">Antiport</keyword>
<evidence type="ECO:0000256" key="7">
    <source>
        <dbReference type="ARBA" id="ARBA00023065"/>
    </source>
</evidence>
<evidence type="ECO:0000256" key="5">
    <source>
        <dbReference type="ARBA" id="ARBA00022692"/>
    </source>
</evidence>
<evidence type="ECO:0000256" key="2">
    <source>
        <dbReference type="ARBA" id="ARBA00022448"/>
    </source>
</evidence>
<feature type="transmembrane region" description="Helical" evidence="9">
    <location>
        <begin position="101"/>
        <end position="124"/>
    </location>
</feature>
<evidence type="ECO:0000256" key="4">
    <source>
        <dbReference type="ARBA" id="ARBA00022475"/>
    </source>
</evidence>
<gene>
    <name evidence="11" type="ORF">QWJ38_07965</name>
</gene>
<keyword evidence="6 9" id="KW-1133">Transmembrane helix</keyword>
<evidence type="ECO:0000256" key="1">
    <source>
        <dbReference type="ARBA" id="ARBA00004651"/>
    </source>
</evidence>
<keyword evidence="8 9" id="KW-0472">Membrane</keyword>
<feature type="transmembrane region" description="Helical" evidence="9">
    <location>
        <begin position="366"/>
        <end position="390"/>
    </location>
</feature>
<comment type="caution">
    <text evidence="11">The sequence shown here is derived from an EMBL/GenBank/DDBJ whole genome shotgun (WGS) entry which is preliminary data.</text>
</comment>
<feature type="transmembrane region" description="Helical" evidence="9">
    <location>
        <begin position="285"/>
        <end position="318"/>
    </location>
</feature>
<feature type="transmembrane region" description="Helical" evidence="9">
    <location>
        <begin position="163"/>
        <end position="182"/>
    </location>
</feature>
<evidence type="ECO:0000256" key="3">
    <source>
        <dbReference type="ARBA" id="ARBA00022449"/>
    </source>
</evidence>
<keyword evidence="2" id="KW-0813">Transport</keyword>
<evidence type="ECO:0000256" key="6">
    <source>
        <dbReference type="ARBA" id="ARBA00022989"/>
    </source>
</evidence>
<name>A0ABT8DPZ2_9BURK</name>
<dbReference type="Proteomes" id="UP001228044">
    <property type="component" value="Unassembled WGS sequence"/>
</dbReference>
<feature type="transmembrane region" description="Helical" evidence="9">
    <location>
        <begin position="234"/>
        <end position="265"/>
    </location>
</feature>
<keyword evidence="4" id="KW-1003">Cell membrane</keyword>
<evidence type="ECO:0000313" key="11">
    <source>
        <dbReference type="EMBL" id="MDN3920212.1"/>
    </source>
</evidence>
<feature type="transmembrane region" description="Helical" evidence="9">
    <location>
        <begin position="70"/>
        <end position="89"/>
    </location>
</feature>
<evidence type="ECO:0000313" key="12">
    <source>
        <dbReference type="Proteomes" id="UP001228044"/>
    </source>
</evidence>
<dbReference type="EMBL" id="JAUHHC010000002">
    <property type="protein sequence ID" value="MDN3920212.1"/>
    <property type="molecule type" value="Genomic_DNA"/>
</dbReference>
<feature type="domain" description="Cation/H+ exchanger transmembrane" evidence="10">
    <location>
        <begin position="31"/>
        <end position="387"/>
    </location>
</feature>
<evidence type="ECO:0000259" key="10">
    <source>
        <dbReference type="Pfam" id="PF00999"/>
    </source>
</evidence>
<accession>A0ABT8DPZ2</accession>
<feature type="transmembrane region" description="Helical" evidence="9">
    <location>
        <begin position="202"/>
        <end position="222"/>
    </location>
</feature>
<dbReference type="RefSeq" id="WP_290358520.1">
    <property type="nucleotide sequence ID" value="NZ_JAUHHC010000002.1"/>
</dbReference>
<dbReference type="Gene3D" id="1.20.1530.20">
    <property type="match status" value="1"/>
</dbReference>